<dbReference type="PROSITE" id="PS50878">
    <property type="entry name" value="RT_POL"/>
    <property type="match status" value="1"/>
</dbReference>
<reference evidence="3" key="1">
    <citation type="submission" date="2025-08" db="UniProtKB">
        <authorList>
            <consortium name="Ensembl"/>
        </authorList>
    </citation>
    <scope>IDENTIFICATION</scope>
</reference>
<protein>
    <recommendedName>
        <fullName evidence="1">RNA-directed DNA polymerase</fullName>
        <ecNumber evidence="1">2.7.7.49</ecNumber>
    </recommendedName>
</protein>
<keyword evidence="4" id="KW-1185">Reference proteome</keyword>
<accession>A0A8C3WAH5</accession>
<dbReference type="PANTHER" id="PTHR19446">
    <property type="entry name" value="REVERSE TRANSCRIPTASES"/>
    <property type="match status" value="1"/>
</dbReference>
<dbReference type="InterPro" id="IPR000477">
    <property type="entry name" value="RT_dom"/>
</dbReference>
<dbReference type="EC" id="2.7.7.49" evidence="1"/>
<dbReference type="GeneTree" id="ENSGT00940000153064"/>
<organism evidence="3 4">
    <name type="scientific">Catagonus wagneri</name>
    <name type="common">Chacoan peccary</name>
    <dbReference type="NCBI Taxonomy" id="51154"/>
    <lineage>
        <taxon>Eukaryota</taxon>
        <taxon>Metazoa</taxon>
        <taxon>Chordata</taxon>
        <taxon>Craniata</taxon>
        <taxon>Vertebrata</taxon>
        <taxon>Euteleostomi</taxon>
        <taxon>Mammalia</taxon>
        <taxon>Eutheria</taxon>
        <taxon>Laurasiatheria</taxon>
        <taxon>Artiodactyla</taxon>
        <taxon>Suina</taxon>
        <taxon>Tayassuidae</taxon>
        <taxon>Catagonus</taxon>
    </lineage>
</organism>
<evidence type="ECO:0000256" key="1">
    <source>
        <dbReference type="ARBA" id="ARBA00012493"/>
    </source>
</evidence>
<dbReference type="GO" id="GO:0003964">
    <property type="term" value="F:RNA-directed DNA polymerase activity"/>
    <property type="evidence" value="ECO:0007669"/>
    <property type="project" value="UniProtKB-EC"/>
</dbReference>
<dbReference type="SUPFAM" id="SSF56672">
    <property type="entry name" value="DNA/RNA polymerases"/>
    <property type="match status" value="1"/>
</dbReference>
<dbReference type="Proteomes" id="UP000694540">
    <property type="component" value="Unplaced"/>
</dbReference>
<dbReference type="AlphaFoldDB" id="A0A8C3WAH5"/>
<evidence type="ECO:0000313" key="3">
    <source>
        <dbReference type="Ensembl" id="ENSCWAP00000010671.1"/>
    </source>
</evidence>
<proteinExistence type="predicted"/>
<reference evidence="3" key="2">
    <citation type="submission" date="2025-09" db="UniProtKB">
        <authorList>
            <consortium name="Ensembl"/>
        </authorList>
    </citation>
    <scope>IDENTIFICATION</scope>
</reference>
<sequence>MDKFLEKYNLPRLNRDEIENMNRPITSSEIETVIKKLPTNKSPGPDGFTGEFYQTFREELTPILLKLFQKIAEEGTLPNSFYEATITLIPKPDKDTTKKENYRPISLMNIDAKILNKILAN</sequence>
<evidence type="ECO:0000259" key="2">
    <source>
        <dbReference type="PROSITE" id="PS50878"/>
    </source>
</evidence>
<dbReference type="Ensembl" id="ENSCWAT00000011615.1">
    <property type="protein sequence ID" value="ENSCWAP00000010671.1"/>
    <property type="gene ID" value="ENSCWAG00000008354.1"/>
</dbReference>
<feature type="domain" description="Reverse transcriptase" evidence="2">
    <location>
        <begin position="70"/>
        <end position="121"/>
    </location>
</feature>
<evidence type="ECO:0000313" key="4">
    <source>
        <dbReference type="Proteomes" id="UP000694540"/>
    </source>
</evidence>
<name>A0A8C3WAH5_9CETA</name>
<dbReference type="InterPro" id="IPR043502">
    <property type="entry name" value="DNA/RNA_pol_sf"/>
</dbReference>